<accession>R0JRP3</accession>
<evidence type="ECO:0000256" key="1">
    <source>
        <dbReference type="SAM" id="SignalP"/>
    </source>
</evidence>
<evidence type="ECO:0000313" key="3">
    <source>
        <dbReference type="Proteomes" id="UP000296049"/>
    </source>
</evidence>
<feature type="chain" id="PRO_5004343605" evidence="1">
    <location>
        <begin position="19"/>
        <end position="225"/>
    </location>
</feature>
<protein>
    <submittedName>
        <fullName evidence="2">Uncharacterized protein</fullName>
    </submittedName>
</protein>
<keyword evidence="1" id="KW-0732">Signal</keyword>
<dbReference type="EMBL" id="KB743273">
    <property type="protein sequence ID" value="EOA99811.1"/>
    <property type="molecule type" value="Genomic_DNA"/>
</dbReference>
<organism evidence="2 3">
    <name type="scientific">Anas platyrhynchos</name>
    <name type="common">Mallard</name>
    <name type="synonym">Anas boschas</name>
    <dbReference type="NCBI Taxonomy" id="8839"/>
    <lineage>
        <taxon>Eukaryota</taxon>
        <taxon>Metazoa</taxon>
        <taxon>Chordata</taxon>
        <taxon>Craniata</taxon>
        <taxon>Vertebrata</taxon>
        <taxon>Euteleostomi</taxon>
        <taxon>Archelosauria</taxon>
        <taxon>Archosauria</taxon>
        <taxon>Dinosauria</taxon>
        <taxon>Saurischia</taxon>
        <taxon>Theropoda</taxon>
        <taxon>Coelurosauria</taxon>
        <taxon>Aves</taxon>
        <taxon>Neognathae</taxon>
        <taxon>Galloanserae</taxon>
        <taxon>Anseriformes</taxon>
        <taxon>Anatidae</taxon>
        <taxon>Anatinae</taxon>
        <taxon>Anas</taxon>
    </lineage>
</organism>
<sequence>MLLLHVLLAKAVWNNIWALLGLTDVIAVEEYSKCRFSSMTTMQGSYGIGKEHLHGGGTKVVQSCLLVIVGSTSSAESALGTLTHRSLNPTALTNWWVFSALKRSDSFAVNASLARKGLEDWMVKQKYSGGSGSSSGGSSSGLQGCQHRAVCRLSSGRAIKSFHSSEDHAVARGDRNAICAQELLSAQEEASRNAPKRSYQTSRWAGIREHLLFPDLNEGPFQVNT</sequence>
<dbReference type="Proteomes" id="UP000296049">
    <property type="component" value="Unassembled WGS sequence"/>
</dbReference>
<proteinExistence type="predicted"/>
<name>R0JRP3_ANAPL</name>
<gene>
    <name evidence="2" type="ORF">Anapl_12260</name>
</gene>
<keyword evidence="3" id="KW-1185">Reference proteome</keyword>
<reference evidence="3" key="1">
    <citation type="journal article" date="2013" name="Nat. Genet.">
        <title>The duck genome and transcriptome provide insight into an avian influenza virus reservoir species.</title>
        <authorList>
            <person name="Huang Y."/>
            <person name="Li Y."/>
            <person name="Burt D.W."/>
            <person name="Chen H."/>
            <person name="Zhang Y."/>
            <person name="Qian W."/>
            <person name="Kim H."/>
            <person name="Gan S."/>
            <person name="Zhao Y."/>
            <person name="Li J."/>
            <person name="Yi K."/>
            <person name="Feng H."/>
            <person name="Zhu P."/>
            <person name="Li B."/>
            <person name="Liu Q."/>
            <person name="Fairley S."/>
            <person name="Magor K.E."/>
            <person name="Du Z."/>
            <person name="Hu X."/>
            <person name="Goodman L."/>
            <person name="Tafer H."/>
            <person name="Vignal A."/>
            <person name="Lee T."/>
            <person name="Kim K.W."/>
            <person name="Sheng Z."/>
            <person name="An Y."/>
            <person name="Searle S."/>
            <person name="Herrero J."/>
            <person name="Groenen M.A."/>
            <person name="Crooijmans R.P."/>
            <person name="Faraut T."/>
            <person name="Cai Q."/>
            <person name="Webster R.G."/>
            <person name="Aldridge J.R."/>
            <person name="Warren W.C."/>
            <person name="Bartschat S."/>
            <person name="Kehr S."/>
            <person name="Marz M."/>
            <person name="Stadler P.F."/>
            <person name="Smith J."/>
            <person name="Kraus R.H."/>
            <person name="Zhao Y."/>
            <person name="Ren L."/>
            <person name="Fei J."/>
            <person name="Morisson M."/>
            <person name="Kaiser P."/>
            <person name="Griffin D.K."/>
            <person name="Rao M."/>
            <person name="Pitel F."/>
            <person name="Wang J."/>
            <person name="Li N."/>
        </authorList>
    </citation>
    <scope>NUCLEOTIDE SEQUENCE [LARGE SCALE GENOMIC DNA]</scope>
</reference>
<evidence type="ECO:0000313" key="2">
    <source>
        <dbReference type="EMBL" id="EOA99811.1"/>
    </source>
</evidence>
<dbReference type="AlphaFoldDB" id="R0JRP3"/>
<feature type="signal peptide" evidence="1">
    <location>
        <begin position="1"/>
        <end position="18"/>
    </location>
</feature>